<evidence type="ECO:0000313" key="3">
    <source>
        <dbReference type="Proteomes" id="UP001139721"/>
    </source>
</evidence>
<accession>A0A9X2IBQ2</accession>
<sequence>MRKATVLVNGVDAGLLEELEQGGYKFTYHEHYHNAPVSLTMPLTKRVYEFKHFPSFFEGLLPEGIMLDGLLRKYKLDKNDLFGQLIQVGHDLVGAVTVESIE</sequence>
<organism evidence="2 3">
    <name type="scientific">Legionella maioricensis</name>
    <dbReference type="NCBI Taxonomy" id="2896528"/>
    <lineage>
        <taxon>Bacteria</taxon>
        <taxon>Pseudomonadati</taxon>
        <taxon>Pseudomonadota</taxon>
        <taxon>Gammaproteobacteria</taxon>
        <taxon>Legionellales</taxon>
        <taxon>Legionellaceae</taxon>
        <taxon>Legionella</taxon>
    </lineage>
</organism>
<name>A0A9X2IBQ2_9GAMM</name>
<dbReference type="Proteomes" id="UP001139721">
    <property type="component" value="Unassembled WGS sequence"/>
</dbReference>
<comment type="caution">
    <text evidence="2">The sequence shown here is derived from an EMBL/GenBank/DDBJ whole genome shotgun (WGS) entry which is preliminary data.</text>
</comment>
<gene>
    <name evidence="2" type="ORF">LOX96_05895</name>
</gene>
<proteinExistence type="predicted"/>
<dbReference type="RefSeq" id="WP_250421807.1">
    <property type="nucleotide sequence ID" value="NZ_JAJKBJ010000005.1"/>
</dbReference>
<feature type="domain" description="HipA N-terminal subdomain 1" evidence="1">
    <location>
        <begin position="5"/>
        <end position="98"/>
    </location>
</feature>
<dbReference type="Pfam" id="PF13657">
    <property type="entry name" value="Couple_hipA"/>
    <property type="match status" value="1"/>
</dbReference>
<evidence type="ECO:0000313" key="2">
    <source>
        <dbReference type="EMBL" id="MCL9683617.1"/>
    </source>
</evidence>
<dbReference type="NCBIfam" id="TIGR03071">
    <property type="entry name" value="couple_hipA"/>
    <property type="match status" value="1"/>
</dbReference>
<keyword evidence="3" id="KW-1185">Reference proteome</keyword>
<reference evidence="2" key="1">
    <citation type="submission" date="2021-11" db="EMBL/GenBank/DDBJ databases">
        <title>Legionella maioricencis sp. nov., a new species isolated from hot water samples in Mallorca.</title>
        <authorList>
            <person name="Crespi S."/>
            <person name="Drasar V."/>
            <person name="Salva-Serra F."/>
            <person name="Jaen-Luchoro D."/>
            <person name="Pineiro-Iglesias B."/>
            <person name="Aliaga F."/>
            <person name="Fernandez-Juarez V."/>
            <person name="Coll G."/>
            <person name="Moore E.R.B."/>
            <person name="Bennasar-Figueras A."/>
        </authorList>
    </citation>
    <scope>NUCLEOTIDE SEQUENCE</scope>
    <source>
        <strain evidence="2">HCPI-6</strain>
    </source>
</reference>
<protein>
    <submittedName>
        <fullName evidence="2">HipA N-terminal domain-containing protein</fullName>
    </submittedName>
</protein>
<dbReference type="AlphaFoldDB" id="A0A9X2IBQ2"/>
<evidence type="ECO:0000259" key="1">
    <source>
        <dbReference type="Pfam" id="PF13657"/>
    </source>
</evidence>
<dbReference type="EMBL" id="JAJKBJ010000005">
    <property type="protein sequence ID" value="MCL9683617.1"/>
    <property type="molecule type" value="Genomic_DNA"/>
</dbReference>
<dbReference type="InterPro" id="IPR017508">
    <property type="entry name" value="HipA_N1"/>
</dbReference>